<sequence length="37" mass="4134">MPELVEGKVVLSVLLPINHNNTDKTVICFPISYSTFN</sequence>
<protein>
    <submittedName>
        <fullName evidence="1">Uncharacterized protein</fullName>
    </submittedName>
</protein>
<organism evidence="1 2">
    <name type="scientific">Cyclobacterium qasimii M12-11B</name>
    <dbReference type="NCBI Taxonomy" id="641524"/>
    <lineage>
        <taxon>Bacteria</taxon>
        <taxon>Pseudomonadati</taxon>
        <taxon>Bacteroidota</taxon>
        <taxon>Cytophagia</taxon>
        <taxon>Cytophagales</taxon>
        <taxon>Cyclobacteriaceae</taxon>
        <taxon>Cyclobacterium</taxon>
    </lineage>
</organism>
<evidence type="ECO:0000313" key="1">
    <source>
        <dbReference type="EMBL" id="EPR66643.1"/>
    </source>
</evidence>
<dbReference type="AlphaFoldDB" id="S7WR91"/>
<name>S7WR91_9BACT</name>
<accession>S7WR91</accession>
<gene>
    <name evidence="1" type="ORF">ADICYQ_4405</name>
</gene>
<dbReference type="Proteomes" id="UP000014974">
    <property type="component" value="Unassembled WGS sequence"/>
</dbReference>
<reference evidence="1 2" key="1">
    <citation type="journal article" date="2013" name="Genome Announc.">
        <title>Draft Genome Sequence of Cyclobacterium qasimii Strain M12-11BT, Isolated from Arctic Marine Sediment.</title>
        <authorList>
            <person name="Shivaji S."/>
            <person name="Ara S."/>
            <person name="Singh A."/>
            <person name="Kumar Pinnaka A."/>
        </authorList>
    </citation>
    <scope>NUCLEOTIDE SEQUENCE [LARGE SCALE GENOMIC DNA]</scope>
    <source>
        <strain evidence="1 2">M12-11B</strain>
    </source>
</reference>
<proteinExistence type="predicted"/>
<evidence type="ECO:0000313" key="2">
    <source>
        <dbReference type="Proteomes" id="UP000014974"/>
    </source>
</evidence>
<dbReference type="EMBL" id="ATNM01000143">
    <property type="protein sequence ID" value="EPR66643.1"/>
    <property type="molecule type" value="Genomic_DNA"/>
</dbReference>
<comment type="caution">
    <text evidence="1">The sequence shown here is derived from an EMBL/GenBank/DDBJ whole genome shotgun (WGS) entry which is preliminary data.</text>
</comment>